<evidence type="ECO:0000256" key="6">
    <source>
        <dbReference type="PIRNR" id="PIRNR006250"/>
    </source>
</evidence>
<feature type="domain" description="Quinolinate phosphoribosyl transferase C-terminal" evidence="8">
    <location>
        <begin position="101"/>
        <end position="266"/>
    </location>
</feature>
<dbReference type="CDD" id="cd01572">
    <property type="entry name" value="QPRTase"/>
    <property type="match status" value="1"/>
</dbReference>
<feature type="binding site" evidence="7">
    <location>
        <position position="148"/>
    </location>
    <ligand>
        <name>substrate</name>
    </ligand>
</feature>
<evidence type="ECO:0000259" key="8">
    <source>
        <dbReference type="Pfam" id="PF01729"/>
    </source>
</evidence>
<comment type="similarity">
    <text evidence="2 6">Belongs to the NadC/ModD family.</text>
</comment>
<comment type="pathway">
    <text evidence="1 6">Cofactor biosynthesis; NAD(+) biosynthesis; nicotinate D-ribonucleotide from quinolinate: step 1/1.</text>
</comment>
<comment type="subunit">
    <text evidence="6">Hexamer formed by 3 homodimers.</text>
</comment>
<dbReference type="SUPFAM" id="SSF51690">
    <property type="entry name" value="Nicotinate/Quinolinate PRTase C-terminal domain-like"/>
    <property type="match status" value="1"/>
</dbReference>
<dbReference type="PANTHER" id="PTHR32179">
    <property type="entry name" value="NICOTINATE-NUCLEOTIDE PYROPHOSPHORYLASE [CARBOXYLATING]"/>
    <property type="match status" value="1"/>
</dbReference>
<feature type="binding site" evidence="7">
    <location>
        <position position="158"/>
    </location>
    <ligand>
        <name>substrate</name>
    </ligand>
</feature>
<dbReference type="GO" id="GO:0005737">
    <property type="term" value="C:cytoplasm"/>
    <property type="evidence" value="ECO:0007669"/>
    <property type="project" value="TreeGrafter"/>
</dbReference>
<protein>
    <recommendedName>
        <fullName evidence="6">Nicotinate-nucleotide pyrophosphorylase [carboxylating]</fullName>
        <ecNumber evidence="6">2.4.2.19</ecNumber>
    </recommendedName>
    <alternativeName>
        <fullName evidence="6">Quinolinate phosphoribosyltransferase [decarboxylating]</fullName>
    </alternativeName>
</protein>
<dbReference type="Pfam" id="PF02749">
    <property type="entry name" value="QRPTase_N"/>
    <property type="match status" value="1"/>
</dbReference>
<dbReference type="InterPro" id="IPR002638">
    <property type="entry name" value="Quinolinate_PRibosylTrfase_C"/>
</dbReference>
<evidence type="ECO:0000256" key="2">
    <source>
        <dbReference type="ARBA" id="ARBA00009400"/>
    </source>
</evidence>
<accession>A0A830EUX6</accession>
<dbReference type="AlphaFoldDB" id="A0A830EUX6"/>
<dbReference type="Gene3D" id="3.90.1170.20">
    <property type="entry name" value="Quinolinate phosphoribosyl transferase, N-terminal domain"/>
    <property type="match status" value="1"/>
</dbReference>
<dbReference type="GO" id="GO:0034213">
    <property type="term" value="P:quinolinate catabolic process"/>
    <property type="evidence" value="ECO:0007669"/>
    <property type="project" value="TreeGrafter"/>
</dbReference>
<feature type="binding site" evidence="7">
    <location>
        <begin position="252"/>
        <end position="254"/>
    </location>
    <ligand>
        <name>substrate</name>
    </ligand>
</feature>
<evidence type="ECO:0000256" key="7">
    <source>
        <dbReference type="PIRSR" id="PIRSR006250-1"/>
    </source>
</evidence>
<evidence type="ECO:0000259" key="9">
    <source>
        <dbReference type="Pfam" id="PF02749"/>
    </source>
</evidence>
<dbReference type="RefSeq" id="WP_188879454.1">
    <property type="nucleotide sequence ID" value="NZ_BMPF01000001.1"/>
</dbReference>
<dbReference type="Proteomes" id="UP000628840">
    <property type="component" value="Unassembled WGS sequence"/>
</dbReference>
<dbReference type="GO" id="GO:0004514">
    <property type="term" value="F:nicotinate-nucleotide diphosphorylase (carboxylating) activity"/>
    <property type="evidence" value="ECO:0007669"/>
    <property type="project" value="UniProtKB-EC"/>
</dbReference>
<comment type="function">
    <text evidence="6">Involved in the catabolism of quinolinic acid (QA).</text>
</comment>
<gene>
    <name evidence="10" type="ORF">GCM10009037_08480</name>
</gene>
<name>A0A830EUX6_9EURY</name>
<dbReference type="SUPFAM" id="SSF54675">
    <property type="entry name" value="Nicotinate/Quinolinate PRTase N-terminal domain-like"/>
    <property type="match status" value="1"/>
</dbReference>
<dbReference type="EC" id="2.4.2.19" evidence="6"/>
<organism evidence="10 11">
    <name type="scientific">Halarchaeum grantii</name>
    <dbReference type="NCBI Taxonomy" id="1193105"/>
    <lineage>
        <taxon>Archaea</taxon>
        <taxon>Methanobacteriati</taxon>
        <taxon>Methanobacteriota</taxon>
        <taxon>Stenosarchaea group</taxon>
        <taxon>Halobacteria</taxon>
        <taxon>Halobacteriales</taxon>
        <taxon>Halobacteriaceae</taxon>
    </lineage>
</organism>
<feature type="binding site" evidence="7">
    <location>
        <position position="187"/>
    </location>
    <ligand>
        <name>substrate</name>
    </ligand>
</feature>
<dbReference type="PANTHER" id="PTHR32179:SF3">
    <property type="entry name" value="NICOTINATE-NUCLEOTIDE PYROPHOSPHORYLASE [CARBOXYLATING]"/>
    <property type="match status" value="1"/>
</dbReference>
<evidence type="ECO:0000256" key="3">
    <source>
        <dbReference type="ARBA" id="ARBA00022642"/>
    </source>
</evidence>
<evidence type="ECO:0000256" key="1">
    <source>
        <dbReference type="ARBA" id="ARBA00004893"/>
    </source>
</evidence>
<evidence type="ECO:0000313" key="10">
    <source>
        <dbReference type="EMBL" id="GGL27181.1"/>
    </source>
</evidence>
<dbReference type="InterPro" id="IPR004393">
    <property type="entry name" value="NadC"/>
</dbReference>
<dbReference type="InterPro" id="IPR027277">
    <property type="entry name" value="NadC/ModD"/>
</dbReference>
<dbReference type="InterPro" id="IPR013785">
    <property type="entry name" value="Aldolase_TIM"/>
</dbReference>
<dbReference type="OrthoDB" id="115072at2157"/>
<dbReference type="InterPro" id="IPR037128">
    <property type="entry name" value="Quinolinate_PRibosylTase_N_sf"/>
</dbReference>
<proteinExistence type="inferred from homology"/>
<dbReference type="Pfam" id="PF01729">
    <property type="entry name" value="QRPTase_C"/>
    <property type="match status" value="1"/>
</dbReference>
<feature type="binding site" evidence="7">
    <location>
        <begin position="124"/>
        <end position="126"/>
    </location>
    <ligand>
        <name>substrate</name>
    </ligand>
</feature>
<comment type="caution">
    <text evidence="10">The sequence shown here is derived from an EMBL/GenBank/DDBJ whole genome shotgun (WGS) entry which is preliminary data.</text>
</comment>
<dbReference type="InterPro" id="IPR036068">
    <property type="entry name" value="Nicotinate_pribotase-like_C"/>
</dbReference>
<comment type="catalytic activity">
    <reaction evidence="6">
        <text>nicotinate beta-D-ribonucleotide + CO2 + diphosphate = quinolinate + 5-phospho-alpha-D-ribose 1-diphosphate + 2 H(+)</text>
        <dbReference type="Rhea" id="RHEA:12733"/>
        <dbReference type="ChEBI" id="CHEBI:15378"/>
        <dbReference type="ChEBI" id="CHEBI:16526"/>
        <dbReference type="ChEBI" id="CHEBI:29959"/>
        <dbReference type="ChEBI" id="CHEBI:33019"/>
        <dbReference type="ChEBI" id="CHEBI:57502"/>
        <dbReference type="ChEBI" id="CHEBI:58017"/>
        <dbReference type="EC" id="2.4.2.19"/>
    </reaction>
</comment>
<dbReference type="InterPro" id="IPR022412">
    <property type="entry name" value="Quinolinate_PRibosylTrfase_N"/>
</dbReference>
<evidence type="ECO:0000256" key="5">
    <source>
        <dbReference type="ARBA" id="ARBA00022679"/>
    </source>
</evidence>
<feature type="binding site" evidence="7">
    <location>
        <position position="208"/>
    </location>
    <ligand>
        <name>substrate</name>
    </ligand>
</feature>
<evidence type="ECO:0000256" key="4">
    <source>
        <dbReference type="ARBA" id="ARBA00022676"/>
    </source>
</evidence>
<keyword evidence="5 6" id="KW-0808">Transferase</keyword>
<dbReference type="PIRSF" id="PIRSF006250">
    <property type="entry name" value="NadC_ModD"/>
    <property type="match status" value="1"/>
</dbReference>
<feature type="binding site" evidence="7">
    <location>
        <begin position="231"/>
        <end position="233"/>
    </location>
    <ligand>
        <name>substrate</name>
    </ligand>
</feature>
<dbReference type="EMBL" id="BMPF01000001">
    <property type="protein sequence ID" value="GGL27181.1"/>
    <property type="molecule type" value="Genomic_DNA"/>
</dbReference>
<dbReference type="FunFam" id="3.20.20.70:FF:000030">
    <property type="entry name" value="Nicotinate-nucleotide pyrophosphorylase, carboxylating"/>
    <property type="match status" value="1"/>
</dbReference>
<feature type="binding site" evidence="7">
    <location>
        <position position="89"/>
    </location>
    <ligand>
        <name>substrate</name>
    </ligand>
</feature>
<dbReference type="NCBIfam" id="TIGR00078">
    <property type="entry name" value="nadC"/>
    <property type="match status" value="1"/>
</dbReference>
<dbReference type="GO" id="GO:0009435">
    <property type="term" value="P:NAD+ biosynthetic process"/>
    <property type="evidence" value="ECO:0007669"/>
    <property type="project" value="UniProtKB-UniPathway"/>
</dbReference>
<dbReference type="Gene3D" id="3.20.20.70">
    <property type="entry name" value="Aldolase class I"/>
    <property type="match status" value="1"/>
</dbReference>
<dbReference type="UniPathway" id="UPA00253">
    <property type="reaction ID" value="UER00331"/>
</dbReference>
<keyword evidence="3 6" id="KW-0662">Pyridine nucleotide biosynthesis</keyword>
<evidence type="ECO:0000313" key="11">
    <source>
        <dbReference type="Proteomes" id="UP000628840"/>
    </source>
</evidence>
<keyword evidence="4 6" id="KW-0328">Glycosyltransferase</keyword>
<reference evidence="10 11" key="1">
    <citation type="journal article" date="2019" name="Int. J. Syst. Evol. Microbiol.">
        <title>The Global Catalogue of Microorganisms (GCM) 10K type strain sequencing project: providing services to taxonomists for standard genome sequencing and annotation.</title>
        <authorList>
            <consortium name="The Broad Institute Genomics Platform"/>
            <consortium name="The Broad Institute Genome Sequencing Center for Infectious Disease"/>
            <person name="Wu L."/>
            <person name="Ma J."/>
        </authorList>
    </citation>
    <scope>NUCLEOTIDE SEQUENCE [LARGE SCALE GENOMIC DNA]</scope>
    <source>
        <strain evidence="10 11">JCM 19585</strain>
    </source>
</reference>
<keyword evidence="11" id="KW-1185">Reference proteome</keyword>
<sequence>MPVTRADAERWLREDLGHDDVTNDLPGESAARLVAKERGVVAGVDAAEVVFDVLGVGVEAHVEAGESVDAGAVLLAVEGATRDVLRGERVATNLVGHASGIATRTRDAVERAREAGGDTAIAATRKTTPGLRGVEKRAVRAGGGDTHRLDASHMAMVKDNHVAAFGLEDAVERVRERASFATRIDVEVETVSEAERAADAGADVVLVDNATPEAVRATRERLESSVLVEASGGIGVADVPAYAAAGADVVSMGALTHSAPPLDCSFRLLE</sequence>
<feature type="domain" description="Quinolinate phosphoribosyl transferase N-terminal" evidence="9">
    <location>
        <begin position="28"/>
        <end position="99"/>
    </location>
</feature>